<evidence type="ECO:0000313" key="2">
    <source>
        <dbReference type="Proteomes" id="UP001063166"/>
    </source>
</evidence>
<gene>
    <name evidence="1" type="ORF">LshimejAT787_0704180</name>
</gene>
<evidence type="ECO:0000313" key="1">
    <source>
        <dbReference type="EMBL" id="GLB39908.1"/>
    </source>
</evidence>
<dbReference type="AlphaFoldDB" id="A0A9P3UNQ1"/>
<protein>
    <submittedName>
        <fullName evidence="1">Uncharacterized protein</fullName>
    </submittedName>
</protein>
<reference evidence="1" key="1">
    <citation type="submission" date="2022-07" db="EMBL/GenBank/DDBJ databases">
        <title>The genome of Lyophyllum shimeji provides insight into the initial evolution of ectomycorrhizal fungal genome.</title>
        <authorList>
            <person name="Kobayashi Y."/>
            <person name="Shibata T."/>
            <person name="Hirakawa H."/>
            <person name="Shigenobu S."/>
            <person name="Nishiyama T."/>
            <person name="Yamada A."/>
            <person name="Hasebe M."/>
            <person name="Kawaguchi M."/>
        </authorList>
    </citation>
    <scope>NUCLEOTIDE SEQUENCE</scope>
    <source>
        <strain evidence="1">AT787</strain>
    </source>
</reference>
<sequence>MCFTLRPKGYPNHTLAAPASSPLRETALAELSTGRNTAGVQPIVTADLEIYHSHQIERALFGVMSNV</sequence>
<proteinExistence type="predicted"/>
<comment type="caution">
    <text evidence="1">The sequence shown here is derived from an EMBL/GenBank/DDBJ whole genome shotgun (WGS) entry which is preliminary data.</text>
</comment>
<dbReference type="Proteomes" id="UP001063166">
    <property type="component" value="Unassembled WGS sequence"/>
</dbReference>
<name>A0A9P3UNQ1_LYOSH</name>
<accession>A0A9P3UNQ1</accession>
<organism evidence="1 2">
    <name type="scientific">Lyophyllum shimeji</name>
    <name type="common">Hon-shimeji</name>
    <name type="synonym">Tricholoma shimeji</name>
    <dbReference type="NCBI Taxonomy" id="47721"/>
    <lineage>
        <taxon>Eukaryota</taxon>
        <taxon>Fungi</taxon>
        <taxon>Dikarya</taxon>
        <taxon>Basidiomycota</taxon>
        <taxon>Agaricomycotina</taxon>
        <taxon>Agaricomycetes</taxon>
        <taxon>Agaricomycetidae</taxon>
        <taxon>Agaricales</taxon>
        <taxon>Tricholomatineae</taxon>
        <taxon>Lyophyllaceae</taxon>
        <taxon>Lyophyllum</taxon>
    </lineage>
</organism>
<keyword evidence="2" id="KW-1185">Reference proteome</keyword>
<dbReference type="EMBL" id="BRPK01000007">
    <property type="protein sequence ID" value="GLB39908.1"/>
    <property type="molecule type" value="Genomic_DNA"/>
</dbReference>